<evidence type="ECO:0000313" key="5">
    <source>
        <dbReference type="Proteomes" id="UP000747110"/>
    </source>
</evidence>
<feature type="compositionally biased region" description="Low complexity" evidence="2">
    <location>
        <begin position="360"/>
        <end position="374"/>
    </location>
</feature>
<keyword evidence="5" id="KW-1185">Reference proteome</keyword>
<feature type="compositionally biased region" description="Low complexity" evidence="2">
    <location>
        <begin position="431"/>
        <end position="440"/>
    </location>
</feature>
<gene>
    <name evidence="3" type="ORF">Vretifemale_12172</name>
    <name evidence="4" type="ORF">Vretimale_11301</name>
</gene>
<name>A0A8J4CK86_9CHLO</name>
<keyword evidence="1" id="KW-0802">TPR repeat</keyword>
<dbReference type="EMBL" id="BNCQ01000023">
    <property type="protein sequence ID" value="GIM07065.1"/>
    <property type="molecule type" value="Genomic_DNA"/>
</dbReference>
<feature type="region of interest" description="Disordered" evidence="2">
    <location>
        <begin position="19"/>
        <end position="46"/>
    </location>
</feature>
<dbReference type="GO" id="GO:0003727">
    <property type="term" value="F:single-stranded RNA binding"/>
    <property type="evidence" value="ECO:0007669"/>
    <property type="project" value="TreeGrafter"/>
</dbReference>
<feature type="compositionally biased region" description="Polar residues" evidence="2">
    <location>
        <begin position="280"/>
        <end position="291"/>
    </location>
</feature>
<accession>A0A8J4CK86</accession>
<feature type="compositionally biased region" description="Gly residues" evidence="2">
    <location>
        <begin position="1379"/>
        <end position="1390"/>
    </location>
</feature>
<dbReference type="Gene3D" id="1.25.40.10">
    <property type="entry name" value="Tetratricopeptide repeat domain"/>
    <property type="match status" value="3"/>
</dbReference>
<feature type="compositionally biased region" description="Low complexity" evidence="2">
    <location>
        <begin position="23"/>
        <end position="32"/>
    </location>
</feature>
<dbReference type="GO" id="GO:0006397">
    <property type="term" value="P:mRNA processing"/>
    <property type="evidence" value="ECO:0007669"/>
    <property type="project" value="InterPro"/>
</dbReference>
<dbReference type="GO" id="GO:0006417">
    <property type="term" value="P:regulation of translation"/>
    <property type="evidence" value="ECO:0007669"/>
    <property type="project" value="TreeGrafter"/>
</dbReference>
<feature type="repeat" description="TPR" evidence="1">
    <location>
        <begin position="1136"/>
        <end position="1169"/>
    </location>
</feature>
<proteinExistence type="predicted"/>
<feature type="region of interest" description="Disordered" evidence="2">
    <location>
        <begin position="270"/>
        <end position="302"/>
    </location>
</feature>
<dbReference type="InterPro" id="IPR011990">
    <property type="entry name" value="TPR-like_helical_dom_sf"/>
</dbReference>
<feature type="region of interest" description="Disordered" evidence="2">
    <location>
        <begin position="1358"/>
        <end position="1442"/>
    </location>
</feature>
<dbReference type="EMBL" id="BNCP01000026">
    <property type="protein sequence ID" value="GIL83349.1"/>
    <property type="molecule type" value="Genomic_DNA"/>
</dbReference>
<dbReference type="Proteomes" id="UP000747110">
    <property type="component" value="Unassembled WGS sequence"/>
</dbReference>
<dbReference type="SUPFAM" id="SSF48452">
    <property type="entry name" value="TPR-like"/>
    <property type="match status" value="1"/>
</dbReference>
<dbReference type="Pfam" id="PF13432">
    <property type="entry name" value="TPR_16"/>
    <property type="match status" value="1"/>
</dbReference>
<dbReference type="PANTHER" id="PTHR44917">
    <property type="entry name" value="PROTEIN HIGH CHLOROPHYLL FLUORESCENT 107"/>
    <property type="match status" value="1"/>
</dbReference>
<evidence type="ECO:0000313" key="3">
    <source>
        <dbReference type="EMBL" id="GIL83349.1"/>
    </source>
</evidence>
<dbReference type="InterPro" id="IPR019734">
    <property type="entry name" value="TPR_rpt"/>
</dbReference>
<feature type="region of interest" description="Disordered" evidence="2">
    <location>
        <begin position="1316"/>
        <end position="1342"/>
    </location>
</feature>
<dbReference type="InterPro" id="IPR003107">
    <property type="entry name" value="HAT"/>
</dbReference>
<feature type="compositionally biased region" description="Low complexity" evidence="2">
    <location>
        <begin position="1391"/>
        <end position="1406"/>
    </location>
</feature>
<feature type="compositionally biased region" description="Basic residues" evidence="2">
    <location>
        <begin position="33"/>
        <end position="43"/>
    </location>
</feature>
<dbReference type="SMART" id="SM00028">
    <property type="entry name" value="TPR"/>
    <property type="match status" value="4"/>
</dbReference>
<sequence length="1442" mass="152489">MGPLRAPSHLSLERCLASGQSLSTSHRTTAAHAHGRSRRRSHRYFGVSPTPSECGLIATSNSASSPSWWTAPQKAGGGLADPACCSSSASQSAWSSILLAHDLISFPLTEAQKKQSEDAARRLLSALLLSPTDSPVGRLLAERHPPTRAQSGHKPGSAILGQSSHADVAAAAVLLPILTWQWLSVMDLEGWVDRGVAQLLRETLLVQKAATDAGASVNELVGWCLDNCSGPAAALAALWGQQEAQSLPPRCRSFYGLMLQRLGLSGVQPQTAQPQTIATDESTCGSSTRASATMDGRADGRGGSDSYDIGLARCGAPTSGQQAMVLCSSVIRTALPPSSRSRSSETELEGIGADEGEEGPGNNSCSGDDNGGDSIPVDSNSLGRPAAAGSDLSLDPNPDLVMLSKLPAAARALQQQQQQSVPKDPDNANEQQQQQKQKQQLFRIDGSNGNKGDSDSFAPHVKGSSVGTKGTPGLPVTRLEAGGGGSGRGRIWDTTPAQAVGTGAITAGTATEVEGGASTLNAVMALGLEVPLDNAAAEYPVGFSGDIAAAAGPVDVVGGTAGSPSPAPGVATANVRRITSLLQRPSRSPVAEPDLDSGAAEGSSTGPEAGPEAEGTTSSGSMGANRRLEFRRGAAGPLQLYVAVRLVAAEQFPLRDLFGTELEGGLAVPDTGPVVISNDPRVFPGTEAVLSDYTTAAGDKLAMRLEYIVDRSFYDEVKLQLFNISRVTRKRTDKCLIYVNGKAVNVGDPGCTLMPGDMIWFGDRSFCFRVEALRRPPSAVTEALRCFCDDTTSMSTSMSSPESAACTMVRADTFDTGFVSESGETSSDELQYEMPSMSSTELSSEPDMAGLSNLSRRNPLRAEAALRRLAAAKPEDAAVWLIWAQTAARMEGPAWQAKARLLFRAAVDAARALEVVPPPPTALQVAAQRTFARGRDTFRRSASSGGGGAAGAAADADDGIAVAYNYISASGGTASTTGAAPPQVRHNWLLVQALGNWAKHEWRLRMYGSARHLFRAAVDEAAEHPDGVAGGGGGAILHYWASRELDSLNVRNARIVVAEALRKCPRDVALYVLAAGVELEGGNLEMAKSYCQRAYALNRTDKQLFLVWPRVEAALGDRLKARLLYERALDMYPLNTKILNLYARFEAEEGSYREAAELYDRALRIDPLSAVMGVHNRADWASLEADLGNLELARSLLEGGLEAHPRSAPLLVTLAKVERLEGRYANALKLVRDAQAIAGAFNVPVMTERSQVLRAMGEREMAANLARHVDAVKGLKRMKQQGYWGSEAWRAFIEATRSAEQQAVVVAARARKQQLGWAPTVRGGKPQPTGQAGDGRRPAAPEAQQWLQLEQLRSRRADARRIAAQRAAQMRAMEENEGEGGSRGVPGGISSGVVPPGASASLGSRSSGDDDFNDFYDEQPVGVPSLDSVRRPMPGDEDVYDT</sequence>
<dbReference type="OrthoDB" id="541719at2759"/>
<dbReference type="PROSITE" id="PS50005">
    <property type="entry name" value="TPR"/>
    <property type="match status" value="1"/>
</dbReference>
<organism evidence="3 5">
    <name type="scientific">Volvox reticuliferus</name>
    <dbReference type="NCBI Taxonomy" id="1737510"/>
    <lineage>
        <taxon>Eukaryota</taxon>
        <taxon>Viridiplantae</taxon>
        <taxon>Chlorophyta</taxon>
        <taxon>core chlorophytes</taxon>
        <taxon>Chlorophyceae</taxon>
        <taxon>CS clade</taxon>
        <taxon>Chlamydomonadales</taxon>
        <taxon>Volvocaceae</taxon>
        <taxon>Volvox</taxon>
    </lineage>
</organism>
<dbReference type="Proteomes" id="UP000722791">
    <property type="component" value="Unassembled WGS sequence"/>
</dbReference>
<dbReference type="InterPro" id="IPR044624">
    <property type="entry name" value="Mbb1-like"/>
</dbReference>
<evidence type="ECO:0000313" key="4">
    <source>
        <dbReference type="EMBL" id="GIM07065.1"/>
    </source>
</evidence>
<reference evidence="3" key="1">
    <citation type="journal article" date="2021" name="Proc. Natl. Acad. Sci. U.S.A.">
        <title>Three genomes in the algal genus Volvox reveal the fate of a haploid sex-determining region after a transition to homothallism.</title>
        <authorList>
            <person name="Yamamoto K."/>
            <person name="Hamaji T."/>
            <person name="Kawai-Toyooka H."/>
            <person name="Matsuzaki R."/>
            <person name="Takahashi F."/>
            <person name="Nishimura Y."/>
            <person name="Kawachi M."/>
            <person name="Noguchi H."/>
            <person name="Minakuchi Y."/>
            <person name="Umen J.G."/>
            <person name="Toyoda A."/>
            <person name="Nozaki H."/>
        </authorList>
    </citation>
    <scope>NUCLEOTIDE SEQUENCE</scope>
    <source>
        <strain evidence="4">NIES-3785</strain>
        <strain evidence="3">NIES-3786</strain>
    </source>
</reference>
<feature type="region of interest" description="Disordered" evidence="2">
    <location>
        <begin position="411"/>
        <end position="491"/>
    </location>
</feature>
<feature type="compositionally biased region" description="Low complexity" evidence="2">
    <location>
        <begin position="270"/>
        <end position="279"/>
    </location>
</feature>
<feature type="compositionally biased region" description="Low complexity" evidence="2">
    <location>
        <begin position="1362"/>
        <end position="1371"/>
    </location>
</feature>
<protein>
    <submittedName>
        <fullName evidence="3">Uncharacterized protein</fullName>
    </submittedName>
</protein>
<evidence type="ECO:0000256" key="2">
    <source>
        <dbReference type="SAM" id="MobiDB-lite"/>
    </source>
</evidence>
<dbReference type="SMART" id="SM00386">
    <property type="entry name" value="HAT"/>
    <property type="match status" value="4"/>
</dbReference>
<comment type="caution">
    <text evidence="3">The sequence shown here is derived from an EMBL/GenBank/DDBJ whole genome shotgun (WGS) entry which is preliminary data.</text>
</comment>
<evidence type="ECO:0000256" key="1">
    <source>
        <dbReference type="PROSITE-ProRule" id="PRU00339"/>
    </source>
</evidence>
<dbReference type="PANTHER" id="PTHR44917:SF1">
    <property type="entry name" value="PROTEIN HIGH CHLOROPHYLL FLUORESCENT 107"/>
    <property type="match status" value="1"/>
</dbReference>
<feature type="region of interest" description="Disordered" evidence="2">
    <location>
        <begin position="335"/>
        <end position="399"/>
    </location>
</feature>
<dbReference type="GO" id="GO:0003729">
    <property type="term" value="F:mRNA binding"/>
    <property type="evidence" value="ECO:0007669"/>
    <property type="project" value="InterPro"/>
</dbReference>
<feature type="compositionally biased region" description="Acidic residues" evidence="2">
    <location>
        <begin position="346"/>
        <end position="358"/>
    </location>
</feature>
<feature type="region of interest" description="Disordered" evidence="2">
    <location>
        <begin position="581"/>
        <end position="624"/>
    </location>
</feature>